<dbReference type="Gene3D" id="3.40.190.10">
    <property type="entry name" value="Periplasmic binding protein-like II"/>
    <property type="match status" value="1"/>
</dbReference>
<dbReference type="EMBL" id="CAJNON010000311">
    <property type="protein sequence ID" value="CAF1187640.1"/>
    <property type="molecule type" value="Genomic_DNA"/>
</dbReference>
<evidence type="ECO:0000313" key="4">
    <source>
        <dbReference type="Proteomes" id="UP000663891"/>
    </source>
</evidence>
<dbReference type="EMBL" id="CAJOAY010009228">
    <property type="protein sequence ID" value="CAF4200198.1"/>
    <property type="molecule type" value="Genomic_DNA"/>
</dbReference>
<dbReference type="AlphaFoldDB" id="A0A814VDT7"/>
<accession>A0A814VDT7</accession>
<gene>
    <name evidence="3" type="ORF">OKA104_LOCUS40946</name>
    <name evidence="2" type="ORF">VCS650_LOCUS24865</name>
</gene>
<keyword evidence="1" id="KW-0472">Membrane</keyword>
<organism evidence="2 4">
    <name type="scientific">Adineta steineri</name>
    <dbReference type="NCBI Taxonomy" id="433720"/>
    <lineage>
        <taxon>Eukaryota</taxon>
        <taxon>Metazoa</taxon>
        <taxon>Spiralia</taxon>
        <taxon>Gnathifera</taxon>
        <taxon>Rotifera</taxon>
        <taxon>Eurotatoria</taxon>
        <taxon>Bdelloidea</taxon>
        <taxon>Adinetida</taxon>
        <taxon>Adinetidae</taxon>
        <taxon>Adineta</taxon>
    </lineage>
</organism>
<proteinExistence type="predicted"/>
<evidence type="ECO:0000256" key="1">
    <source>
        <dbReference type="SAM" id="Phobius"/>
    </source>
</evidence>
<name>A0A814VDT7_9BILA</name>
<keyword evidence="1" id="KW-0812">Transmembrane</keyword>
<reference evidence="2" key="1">
    <citation type="submission" date="2021-02" db="EMBL/GenBank/DDBJ databases">
        <authorList>
            <person name="Nowell W R."/>
        </authorList>
    </citation>
    <scope>NUCLEOTIDE SEQUENCE</scope>
</reference>
<dbReference type="Proteomes" id="UP000663881">
    <property type="component" value="Unassembled WGS sequence"/>
</dbReference>
<evidence type="ECO:0000313" key="3">
    <source>
        <dbReference type="EMBL" id="CAF4200198.1"/>
    </source>
</evidence>
<dbReference type="Proteomes" id="UP000663891">
    <property type="component" value="Unassembled WGS sequence"/>
</dbReference>
<comment type="caution">
    <text evidence="2">The sequence shown here is derived from an EMBL/GenBank/DDBJ whole genome shotgun (WGS) entry which is preliminary data.</text>
</comment>
<dbReference type="OrthoDB" id="10160536at2759"/>
<feature type="transmembrane region" description="Helical" evidence="1">
    <location>
        <begin position="40"/>
        <end position="60"/>
    </location>
</feature>
<protein>
    <submittedName>
        <fullName evidence="2">Uncharacterized protein</fullName>
    </submittedName>
</protein>
<dbReference type="SUPFAM" id="SSF53850">
    <property type="entry name" value="Periplasmic binding protein-like II"/>
    <property type="match status" value="1"/>
</dbReference>
<keyword evidence="1" id="KW-1133">Transmembrane helix</keyword>
<evidence type="ECO:0000313" key="2">
    <source>
        <dbReference type="EMBL" id="CAF1187640.1"/>
    </source>
</evidence>
<sequence>MAPNQSYSQLIKVLAEGVYDIFVDDVTITLTRYEIVNSSLRIMLIVLVAIIYNAFLIYLLKRSDNEILEKRSMMSAIPMTSDLTLSKLEDNISGIDGIKNGKIPFSCKGISAGSSVEDYHVNEISDRRRSFYTSLFGIVLPKQCIYKQDINILSLREVGKWDDSKVKWFQSSIYPVISEISTAMGSTSMSGLFLTLSVICMKDFVSC</sequence>